<feature type="region of interest" description="Disordered" evidence="1">
    <location>
        <begin position="1"/>
        <end position="38"/>
    </location>
</feature>
<protein>
    <submittedName>
        <fullName evidence="3">Uncharacterized protein</fullName>
    </submittedName>
</protein>
<feature type="compositionally biased region" description="Basic residues" evidence="1">
    <location>
        <begin position="1"/>
        <end position="13"/>
    </location>
</feature>
<reference evidence="3" key="1">
    <citation type="journal article" date="2015" name="Nature">
        <title>Complex archaea that bridge the gap between prokaryotes and eukaryotes.</title>
        <authorList>
            <person name="Spang A."/>
            <person name="Saw J.H."/>
            <person name="Jorgensen S.L."/>
            <person name="Zaremba-Niedzwiedzka K."/>
            <person name="Martijn J."/>
            <person name="Lind A.E."/>
            <person name="van Eijk R."/>
            <person name="Schleper C."/>
            <person name="Guy L."/>
            <person name="Ettema T.J."/>
        </authorList>
    </citation>
    <scope>NUCLEOTIDE SEQUENCE</scope>
</reference>
<evidence type="ECO:0000256" key="1">
    <source>
        <dbReference type="SAM" id="MobiDB-lite"/>
    </source>
</evidence>
<dbReference type="EMBL" id="LAZR01045277">
    <property type="protein sequence ID" value="KKK99264.1"/>
    <property type="molecule type" value="Genomic_DNA"/>
</dbReference>
<name>A0A0F9CA80_9ZZZZ</name>
<evidence type="ECO:0000313" key="3">
    <source>
        <dbReference type="EMBL" id="KKK99264.1"/>
    </source>
</evidence>
<keyword evidence="2" id="KW-0812">Transmembrane</keyword>
<keyword evidence="2" id="KW-0472">Membrane</keyword>
<gene>
    <name evidence="3" type="ORF">LCGC14_2634480</name>
</gene>
<proteinExistence type="predicted"/>
<comment type="caution">
    <text evidence="3">The sequence shown here is derived from an EMBL/GenBank/DDBJ whole genome shotgun (WGS) entry which is preliminary data.</text>
</comment>
<feature type="compositionally biased region" description="Polar residues" evidence="1">
    <location>
        <begin position="14"/>
        <end position="27"/>
    </location>
</feature>
<accession>A0A0F9CA80</accession>
<evidence type="ECO:0000256" key="2">
    <source>
        <dbReference type="SAM" id="Phobius"/>
    </source>
</evidence>
<organism evidence="3">
    <name type="scientific">marine sediment metagenome</name>
    <dbReference type="NCBI Taxonomy" id="412755"/>
    <lineage>
        <taxon>unclassified sequences</taxon>
        <taxon>metagenomes</taxon>
        <taxon>ecological metagenomes</taxon>
    </lineage>
</organism>
<keyword evidence="2" id="KW-1133">Transmembrane helix</keyword>
<dbReference type="AlphaFoldDB" id="A0A0F9CA80"/>
<feature type="transmembrane region" description="Helical" evidence="2">
    <location>
        <begin position="94"/>
        <end position="120"/>
    </location>
</feature>
<sequence>MKGQNPRRAKTQSKPHPSQIVTFSTAAQGGDRAGIPPWSRYRRQSAEGAGRDYEIPALPIAAAPCAGLTRFSSPPPAPCRPACRCISARVFLPYYLLYIIASFLSRLCRNTVFLFTFFGLSHHQQHRQWNRPNQ</sequence>